<dbReference type="Pfam" id="PF02023">
    <property type="entry name" value="SCAN"/>
    <property type="match status" value="1"/>
</dbReference>
<dbReference type="FunFam" id="3.30.160.60:FF:001528">
    <property type="entry name" value="Zinc finger and SCAN domain containing 9"/>
    <property type="match status" value="1"/>
</dbReference>
<dbReference type="GeneTree" id="ENSGT00940000163521"/>
<dbReference type="FunFam" id="3.30.160.60:FF:000384">
    <property type="entry name" value="Zinc finger protein 550"/>
    <property type="match status" value="1"/>
</dbReference>
<evidence type="ECO:0000256" key="7">
    <source>
        <dbReference type="ARBA" id="ARBA00023242"/>
    </source>
</evidence>
<organism evidence="13 14">
    <name type="scientific">Ursus americanus</name>
    <name type="common">American black bear</name>
    <name type="synonym">Euarctos americanus</name>
    <dbReference type="NCBI Taxonomy" id="9643"/>
    <lineage>
        <taxon>Eukaryota</taxon>
        <taxon>Metazoa</taxon>
        <taxon>Chordata</taxon>
        <taxon>Craniata</taxon>
        <taxon>Vertebrata</taxon>
        <taxon>Euteleostomi</taxon>
        <taxon>Mammalia</taxon>
        <taxon>Eutheria</taxon>
        <taxon>Laurasiatheria</taxon>
        <taxon>Carnivora</taxon>
        <taxon>Caniformia</taxon>
        <taxon>Ursidae</taxon>
        <taxon>Ursus</taxon>
    </lineage>
</organism>
<dbReference type="GO" id="GO:0008270">
    <property type="term" value="F:zinc ion binding"/>
    <property type="evidence" value="ECO:0007669"/>
    <property type="project" value="UniProtKB-KW"/>
</dbReference>
<dbReference type="Gene3D" id="1.10.4020.10">
    <property type="entry name" value="DNA breaking-rejoining enzymes"/>
    <property type="match status" value="1"/>
</dbReference>
<feature type="domain" description="C2H2-type" evidence="11">
    <location>
        <begin position="285"/>
        <end position="312"/>
    </location>
</feature>
<dbReference type="SMART" id="SM00355">
    <property type="entry name" value="ZnF_C2H2"/>
    <property type="match status" value="5"/>
</dbReference>
<evidence type="ECO:0000256" key="1">
    <source>
        <dbReference type="ARBA" id="ARBA00006991"/>
    </source>
</evidence>
<accession>A0A452S689</accession>
<dbReference type="AlphaFoldDB" id="A0A452S689"/>
<evidence type="ECO:0000256" key="6">
    <source>
        <dbReference type="ARBA" id="ARBA00023125"/>
    </source>
</evidence>
<dbReference type="PROSITE" id="PS00028">
    <property type="entry name" value="ZINC_FINGER_C2H2_1"/>
    <property type="match status" value="5"/>
</dbReference>
<comment type="similarity">
    <text evidence="1">Belongs to the krueppel C2H2-type zinc-finger protein family.</text>
</comment>
<dbReference type="GO" id="GO:0000981">
    <property type="term" value="F:DNA-binding transcription factor activity, RNA polymerase II-specific"/>
    <property type="evidence" value="ECO:0007669"/>
    <property type="project" value="TreeGrafter"/>
</dbReference>
<dbReference type="PROSITE" id="PS50157">
    <property type="entry name" value="ZINC_FINGER_C2H2_2"/>
    <property type="match status" value="5"/>
</dbReference>
<dbReference type="InterPro" id="IPR013087">
    <property type="entry name" value="Znf_C2H2_type"/>
</dbReference>
<dbReference type="Gene3D" id="3.30.160.60">
    <property type="entry name" value="Classic Zinc Finger"/>
    <property type="match status" value="5"/>
</dbReference>
<feature type="domain" description="C2H2-type" evidence="11">
    <location>
        <begin position="313"/>
        <end position="340"/>
    </location>
</feature>
<keyword evidence="7 9" id="KW-0539">Nucleus</keyword>
<dbReference type="Proteomes" id="UP000291022">
    <property type="component" value="Unassembled WGS sequence"/>
</dbReference>
<dbReference type="FunFam" id="3.30.160.60:FF:000295">
    <property type="entry name" value="zinc finger protein 19"/>
    <property type="match status" value="1"/>
</dbReference>
<feature type="domain" description="C2H2-type" evidence="11">
    <location>
        <begin position="257"/>
        <end position="284"/>
    </location>
</feature>
<dbReference type="SUPFAM" id="SSF47353">
    <property type="entry name" value="Retrovirus capsid dimerization domain-like"/>
    <property type="match status" value="1"/>
</dbReference>
<evidence type="ECO:0000256" key="10">
    <source>
        <dbReference type="SAM" id="MobiDB-lite"/>
    </source>
</evidence>
<sequence length="520" mass="58455">AGSQPRKEPLPLDVRGPEIWEELLTVKVEMESRLRAQESRLKRSNPLAREIFRRRFRQLCYQETPGPREALTRLQELCRQWLRPHVSTKEQIVELLVLEQFLTILPEELQAWVREHCPESGEEAVILLEDLERDFHLISVSAVPIFTPSPCGSKPDICLVFSVSDGMTRAEDRELVLRKDCPKIAESHGEIFDGQTWEESPQDPGHGEVGDPEGWAAGRWGSPPGEGRHKCDVCGKSFAQSSGLVRHQRIHTGERPYECNECGKTFSRSSGLFNHRGIHNIQKRYRCAECGKAFSQSAGLIQHQRTHRGERPHQCGQCGKSYSRRSFLIEHQRSHTGERPHQCSKCGKSFNRHCNLIRHQKTHVAAATDLRSGHIRRGRCGCWSCCFAFGSFPASPPLGGAHFETAAGPSQACRKQRCGAACLRVCICVEFPKSTQSSADGLQEMGLWRPVTSTSRPPPSPLAASPVPAGRFLGTATRAVCRLLPFPEAQLAGKWRHHFPCDRRGRREESGSETWTFVVE</sequence>
<reference evidence="14" key="1">
    <citation type="submission" date="2016-06" db="EMBL/GenBank/DDBJ databases">
        <title>De novo assembly and RNA-Seq shows season-dependent expression and editing in black bear kidneys.</title>
        <authorList>
            <person name="Korstanje R."/>
            <person name="Srivastava A."/>
            <person name="Sarsani V.K."/>
            <person name="Sheehan S.M."/>
            <person name="Seger R.L."/>
            <person name="Barter M.E."/>
            <person name="Lindqvist C."/>
            <person name="Brody L.C."/>
            <person name="Mullikin J.C."/>
        </authorList>
    </citation>
    <scope>NUCLEOTIDE SEQUENCE [LARGE SCALE GENOMIC DNA]</scope>
</reference>
<evidence type="ECO:0000313" key="13">
    <source>
        <dbReference type="Ensembl" id="ENSUAMP00000027640.1"/>
    </source>
</evidence>
<feature type="domain" description="C2H2-type" evidence="11">
    <location>
        <begin position="229"/>
        <end position="256"/>
    </location>
</feature>
<dbReference type="FunFam" id="3.30.160.60:FF:000002">
    <property type="entry name" value="Zinc finger protein 1 homolog"/>
    <property type="match status" value="1"/>
</dbReference>
<dbReference type="PANTHER" id="PTHR23226:SF15">
    <property type="entry name" value="ZINC FINGER AND SCAN DOMAIN-CONTAINING PROTEIN 9"/>
    <property type="match status" value="1"/>
</dbReference>
<dbReference type="SMART" id="SM00431">
    <property type="entry name" value="SCAN"/>
    <property type="match status" value="1"/>
</dbReference>
<keyword evidence="2" id="KW-0479">Metal-binding</keyword>
<evidence type="ECO:0000256" key="3">
    <source>
        <dbReference type="ARBA" id="ARBA00022737"/>
    </source>
</evidence>
<name>A0A452S689_URSAM</name>
<dbReference type="PANTHER" id="PTHR23226">
    <property type="entry name" value="ZINC FINGER AND SCAN DOMAIN-CONTAINING"/>
    <property type="match status" value="1"/>
</dbReference>
<keyword evidence="5" id="KW-0862">Zinc</keyword>
<feature type="region of interest" description="Disordered" evidence="10">
    <location>
        <begin position="193"/>
        <end position="228"/>
    </location>
</feature>
<evidence type="ECO:0000256" key="9">
    <source>
        <dbReference type="PROSITE-ProRule" id="PRU00187"/>
    </source>
</evidence>
<protein>
    <submittedName>
        <fullName evidence="13">Zinc finger and SCAN domain containing 9</fullName>
    </submittedName>
</protein>
<comment type="subcellular location">
    <subcellularLocation>
        <location evidence="9">Nucleus</location>
    </subcellularLocation>
</comment>
<gene>
    <name evidence="13" type="primary">ZSCAN9</name>
</gene>
<keyword evidence="14" id="KW-1185">Reference proteome</keyword>
<reference evidence="13" key="3">
    <citation type="submission" date="2025-09" db="UniProtKB">
        <authorList>
            <consortium name="Ensembl"/>
        </authorList>
    </citation>
    <scope>IDENTIFICATION</scope>
</reference>
<dbReference type="FunFam" id="1.10.4020.10:FF:000001">
    <property type="entry name" value="zinc finger protein 263 isoform X1"/>
    <property type="match status" value="1"/>
</dbReference>
<feature type="domain" description="SCAN box" evidence="12">
    <location>
        <begin position="53"/>
        <end position="135"/>
    </location>
</feature>
<dbReference type="GO" id="GO:0005634">
    <property type="term" value="C:nucleus"/>
    <property type="evidence" value="ECO:0007669"/>
    <property type="project" value="UniProtKB-SubCell"/>
</dbReference>
<dbReference type="InterPro" id="IPR038269">
    <property type="entry name" value="SCAN_sf"/>
</dbReference>
<dbReference type="SUPFAM" id="SSF57667">
    <property type="entry name" value="beta-beta-alpha zinc fingers"/>
    <property type="match status" value="3"/>
</dbReference>
<evidence type="ECO:0000256" key="4">
    <source>
        <dbReference type="ARBA" id="ARBA00022771"/>
    </source>
</evidence>
<keyword evidence="4 8" id="KW-0863">Zinc-finger</keyword>
<keyword evidence="6" id="KW-0238">DNA-binding</keyword>
<dbReference type="Ensembl" id="ENSUAMT00000030886.1">
    <property type="protein sequence ID" value="ENSUAMP00000027640.1"/>
    <property type="gene ID" value="ENSUAMG00000021366.1"/>
</dbReference>
<reference evidence="13" key="2">
    <citation type="submission" date="2025-08" db="UniProtKB">
        <authorList>
            <consortium name="Ensembl"/>
        </authorList>
    </citation>
    <scope>IDENTIFICATION</scope>
</reference>
<evidence type="ECO:0000256" key="8">
    <source>
        <dbReference type="PROSITE-ProRule" id="PRU00042"/>
    </source>
</evidence>
<evidence type="ECO:0000259" key="11">
    <source>
        <dbReference type="PROSITE" id="PS50157"/>
    </source>
</evidence>
<keyword evidence="3" id="KW-0677">Repeat</keyword>
<dbReference type="FunFam" id="3.30.160.60:FF:003942">
    <property type="match status" value="1"/>
</dbReference>
<dbReference type="Pfam" id="PF00096">
    <property type="entry name" value="zf-C2H2"/>
    <property type="match status" value="5"/>
</dbReference>
<evidence type="ECO:0000313" key="14">
    <source>
        <dbReference type="Proteomes" id="UP000291022"/>
    </source>
</evidence>
<evidence type="ECO:0000259" key="12">
    <source>
        <dbReference type="PROSITE" id="PS50804"/>
    </source>
</evidence>
<dbReference type="InterPro" id="IPR036236">
    <property type="entry name" value="Znf_C2H2_sf"/>
</dbReference>
<evidence type="ECO:0000256" key="5">
    <source>
        <dbReference type="ARBA" id="ARBA00022833"/>
    </source>
</evidence>
<dbReference type="CDD" id="cd07936">
    <property type="entry name" value="SCAN"/>
    <property type="match status" value="1"/>
</dbReference>
<dbReference type="STRING" id="9643.ENSUAMP00000027640"/>
<dbReference type="GO" id="GO:0000978">
    <property type="term" value="F:RNA polymerase II cis-regulatory region sequence-specific DNA binding"/>
    <property type="evidence" value="ECO:0007669"/>
    <property type="project" value="TreeGrafter"/>
</dbReference>
<proteinExistence type="inferred from homology"/>
<dbReference type="PROSITE" id="PS50804">
    <property type="entry name" value="SCAN_BOX"/>
    <property type="match status" value="1"/>
</dbReference>
<feature type="domain" description="C2H2-type" evidence="11">
    <location>
        <begin position="341"/>
        <end position="368"/>
    </location>
</feature>
<dbReference type="InterPro" id="IPR003309">
    <property type="entry name" value="SCAN_dom"/>
</dbReference>
<evidence type="ECO:0000256" key="2">
    <source>
        <dbReference type="ARBA" id="ARBA00022723"/>
    </source>
</evidence>